<keyword evidence="3" id="KW-1185">Reference proteome</keyword>
<evidence type="ECO:0000313" key="2">
    <source>
        <dbReference type="EMBL" id="KAF1983539.1"/>
    </source>
</evidence>
<proteinExistence type="predicted"/>
<name>A0A6G1GS12_9PEZI</name>
<protein>
    <submittedName>
        <fullName evidence="2">Uncharacterized protein</fullName>
    </submittedName>
</protein>
<feature type="region of interest" description="Disordered" evidence="1">
    <location>
        <begin position="58"/>
        <end position="81"/>
    </location>
</feature>
<gene>
    <name evidence="2" type="ORF">K402DRAFT_396549</name>
</gene>
<accession>A0A6G1GS12</accession>
<dbReference type="EMBL" id="ML977174">
    <property type="protein sequence ID" value="KAF1983539.1"/>
    <property type="molecule type" value="Genomic_DNA"/>
</dbReference>
<dbReference type="AlphaFoldDB" id="A0A6G1GS12"/>
<sequence>MNMRAMKTITATLVPPQLAMWIYLQAQPYVAIHNQPSSADAVQDIPNIPFLKAFLPTSTPPLHPSNPPKPSRHINSNSNSSSSHHVLYLAEHIHEVNANSTPPITPSRTTILNPAARCDWRGVSLLLAALGEGCMNELF</sequence>
<organism evidence="2 3">
    <name type="scientific">Aulographum hederae CBS 113979</name>
    <dbReference type="NCBI Taxonomy" id="1176131"/>
    <lineage>
        <taxon>Eukaryota</taxon>
        <taxon>Fungi</taxon>
        <taxon>Dikarya</taxon>
        <taxon>Ascomycota</taxon>
        <taxon>Pezizomycotina</taxon>
        <taxon>Dothideomycetes</taxon>
        <taxon>Pleosporomycetidae</taxon>
        <taxon>Aulographales</taxon>
        <taxon>Aulographaceae</taxon>
    </lineage>
</organism>
<reference evidence="2" key="1">
    <citation type="journal article" date="2020" name="Stud. Mycol.">
        <title>101 Dothideomycetes genomes: a test case for predicting lifestyles and emergence of pathogens.</title>
        <authorList>
            <person name="Haridas S."/>
            <person name="Albert R."/>
            <person name="Binder M."/>
            <person name="Bloem J."/>
            <person name="Labutti K."/>
            <person name="Salamov A."/>
            <person name="Andreopoulos B."/>
            <person name="Baker S."/>
            <person name="Barry K."/>
            <person name="Bills G."/>
            <person name="Bluhm B."/>
            <person name="Cannon C."/>
            <person name="Castanera R."/>
            <person name="Culley D."/>
            <person name="Daum C."/>
            <person name="Ezra D."/>
            <person name="Gonzalez J."/>
            <person name="Henrissat B."/>
            <person name="Kuo A."/>
            <person name="Liang C."/>
            <person name="Lipzen A."/>
            <person name="Lutzoni F."/>
            <person name="Magnuson J."/>
            <person name="Mondo S."/>
            <person name="Nolan M."/>
            <person name="Ohm R."/>
            <person name="Pangilinan J."/>
            <person name="Park H.-J."/>
            <person name="Ramirez L."/>
            <person name="Alfaro M."/>
            <person name="Sun H."/>
            <person name="Tritt A."/>
            <person name="Yoshinaga Y."/>
            <person name="Zwiers L.-H."/>
            <person name="Turgeon B."/>
            <person name="Goodwin S."/>
            <person name="Spatafora J."/>
            <person name="Crous P."/>
            <person name="Grigoriev I."/>
        </authorList>
    </citation>
    <scope>NUCLEOTIDE SEQUENCE</scope>
    <source>
        <strain evidence="2">CBS 113979</strain>
    </source>
</reference>
<evidence type="ECO:0000256" key="1">
    <source>
        <dbReference type="SAM" id="MobiDB-lite"/>
    </source>
</evidence>
<feature type="compositionally biased region" description="Pro residues" evidence="1">
    <location>
        <begin position="58"/>
        <end position="69"/>
    </location>
</feature>
<dbReference type="Proteomes" id="UP000800041">
    <property type="component" value="Unassembled WGS sequence"/>
</dbReference>
<evidence type="ECO:0000313" key="3">
    <source>
        <dbReference type="Proteomes" id="UP000800041"/>
    </source>
</evidence>